<comment type="caution">
    <text evidence="3">The sequence shown here is derived from an EMBL/GenBank/DDBJ whole genome shotgun (WGS) entry which is preliminary data.</text>
</comment>
<evidence type="ECO:0000313" key="3">
    <source>
        <dbReference type="EMBL" id="KKL09412.1"/>
    </source>
</evidence>
<dbReference type="SUPFAM" id="SSF51206">
    <property type="entry name" value="cAMP-binding domain-like"/>
    <property type="match status" value="1"/>
</dbReference>
<dbReference type="EMBL" id="LAZR01042493">
    <property type="protein sequence ID" value="KKL09412.1"/>
    <property type="molecule type" value="Genomic_DNA"/>
</dbReference>
<feature type="compositionally biased region" description="Basic residues" evidence="1">
    <location>
        <begin position="51"/>
        <end position="62"/>
    </location>
</feature>
<dbReference type="PROSITE" id="PS50042">
    <property type="entry name" value="CNMP_BINDING_3"/>
    <property type="match status" value="1"/>
</dbReference>
<gene>
    <name evidence="3" type="ORF">LCGC14_2566100</name>
</gene>
<dbReference type="AlphaFoldDB" id="A0A0F9B6J6"/>
<feature type="domain" description="Cyclic nucleotide-binding" evidence="2">
    <location>
        <begin position="88"/>
        <end position="140"/>
    </location>
</feature>
<feature type="region of interest" description="Disordered" evidence="1">
    <location>
        <begin position="20"/>
        <end position="62"/>
    </location>
</feature>
<protein>
    <recommendedName>
        <fullName evidence="2">Cyclic nucleotide-binding domain-containing protein</fullName>
    </recommendedName>
</protein>
<sequence>MYPFVTDELVKAMAREREEEARRMRPRQAAFSTPPENPVDRHRRIVEGRKRSSKRRGAAARRQKIQGWVIMLFRRRSSKVDVLEELPLFSGLDRRYLDLIARHADQVKLDAGNVLARQGGLAREFVLVVEGSARVEKDGK</sequence>
<proteinExistence type="predicted"/>
<organism evidence="3">
    <name type="scientific">marine sediment metagenome</name>
    <dbReference type="NCBI Taxonomy" id="412755"/>
    <lineage>
        <taxon>unclassified sequences</taxon>
        <taxon>metagenomes</taxon>
        <taxon>ecological metagenomes</taxon>
    </lineage>
</organism>
<evidence type="ECO:0000256" key="1">
    <source>
        <dbReference type="SAM" id="MobiDB-lite"/>
    </source>
</evidence>
<name>A0A0F9B6J6_9ZZZZ</name>
<evidence type="ECO:0000259" key="2">
    <source>
        <dbReference type="PROSITE" id="PS50042"/>
    </source>
</evidence>
<accession>A0A0F9B6J6</accession>
<dbReference type="InterPro" id="IPR018490">
    <property type="entry name" value="cNMP-bd_dom_sf"/>
</dbReference>
<dbReference type="InterPro" id="IPR014710">
    <property type="entry name" value="RmlC-like_jellyroll"/>
</dbReference>
<feature type="non-terminal residue" evidence="3">
    <location>
        <position position="140"/>
    </location>
</feature>
<reference evidence="3" key="1">
    <citation type="journal article" date="2015" name="Nature">
        <title>Complex archaea that bridge the gap between prokaryotes and eukaryotes.</title>
        <authorList>
            <person name="Spang A."/>
            <person name="Saw J.H."/>
            <person name="Jorgensen S.L."/>
            <person name="Zaremba-Niedzwiedzka K."/>
            <person name="Martijn J."/>
            <person name="Lind A.E."/>
            <person name="van Eijk R."/>
            <person name="Schleper C."/>
            <person name="Guy L."/>
            <person name="Ettema T.J."/>
        </authorList>
    </citation>
    <scope>NUCLEOTIDE SEQUENCE</scope>
</reference>
<dbReference type="InterPro" id="IPR000595">
    <property type="entry name" value="cNMP-bd_dom"/>
</dbReference>
<dbReference type="Gene3D" id="2.60.120.10">
    <property type="entry name" value="Jelly Rolls"/>
    <property type="match status" value="1"/>
</dbReference>